<evidence type="ECO:0000256" key="2">
    <source>
        <dbReference type="ARBA" id="ARBA00023002"/>
    </source>
</evidence>
<organism evidence="3 4">
    <name type="scientific">Methyloceanibacter caenitepidi</name>
    <dbReference type="NCBI Taxonomy" id="1384459"/>
    <lineage>
        <taxon>Bacteria</taxon>
        <taxon>Pseudomonadati</taxon>
        <taxon>Pseudomonadota</taxon>
        <taxon>Alphaproteobacteria</taxon>
        <taxon>Hyphomicrobiales</taxon>
        <taxon>Hyphomicrobiaceae</taxon>
        <taxon>Methyloceanibacter</taxon>
    </lineage>
</organism>
<dbReference type="PROSITE" id="PS00061">
    <property type="entry name" value="ADH_SHORT"/>
    <property type="match status" value="1"/>
</dbReference>
<dbReference type="InterPro" id="IPR002347">
    <property type="entry name" value="SDR_fam"/>
</dbReference>
<dbReference type="PANTHER" id="PTHR43639:SF1">
    <property type="entry name" value="SHORT-CHAIN DEHYDROGENASE_REDUCTASE FAMILY PROTEIN"/>
    <property type="match status" value="1"/>
</dbReference>
<dbReference type="Pfam" id="PF13561">
    <property type="entry name" value="adh_short_C2"/>
    <property type="match status" value="1"/>
</dbReference>
<dbReference type="Proteomes" id="UP000031643">
    <property type="component" value="Chromosome"/>
</dbReference>
<dbReference type="EMBL" id="AP014648">
    <property type="protein sequence ID" value="BAQ15713.1"/>
    <property type="molecule type" value="Genomic_DNA"/>
</dbReference>
<evidence type="ECO:0000313" key="4">
    <source>
        <dbReference type="Proteomes" id="UP000031643"/>
    </source>
</evidence>
<comment type="similarity">
    <text evidence="1">Belongs to the short-chain dehydrogenases/reductases (SDR) family.</text>
</comment>
<proteinExistence type="inferred from homology"/>
<dbReference type="HOGENOM" id="CLU_010194_1_0_5"/>
<name>A0A0A8JY38_9HYPH</name>
<dbReference type="SUPFAM" id="SSF51735">
    <property type="entry name" value="NAD(P)-binding Rossmann-fold domains"/>
    <property type="match status" value="1"/>
</dbReference>
<accession>A0A0A8JY38</accession>
<dbReference type="KEGG" id="mcg:GL4_0243"/>
<dbReference type="STRING" id="1384459.GL4_0243"/>
<protein>
    <submittedName>
        <fullName evidence="3">Predicted L-arabinose 1-dehydrogenase</fullName>
        <ecNumber evidence="3">1.1.1.46</ecNumber>
    </submittedName>
</protein>
<keyword evidence="4" id="KW-1185">Reference proteome</keyword>
<dbReference type="FunFam" id="3.40.50.720:FF:000084">
    <property type="entry name" value="Short-chain dehydrogenase reductase"/>
    <property type="match status" value="1"/>
</dbReference>
<dbReference type="GO" id="GO:0050022">
    <property type="term" value="F:L-arabinose 1-dehydrogenase (NAD+) activity"/>
    <property type="evidence" value="ECO:0007669"/>
    <property type="project" value="UniProtKB-EC"/>
</dbReference>
<evidence type="ECO:0000313" key="3">
    <source>
        <dbReference type="EMBL" id="BAQ15713.1"/>
    </source>
</evidence>
<dbReference type="AlphaFoldDB" id="A0A0A8JY38"/>
<dbReference type="PANTHER" id="PTHR43639">
    <property type="entry name" value="OXIDOREDUCTASE, SHORT-CHAIN DEHYDROGENASE/REDUCTASE FAMILY (AFU_ORTHOLOGUE AFUA_5G02870)"/>
    <property type="match status" value="1"/>
</dbReference>
<reference evidence="3 4" key="1">
    <citation type="submission" date="2014-09" db="EMBL/GenBank/DDBJ databases">
        <title>Genome sequencing of Methyloceanibacter caenitepidi Gela4.</title>
        <authorList>
            <person name="Takeuchi M."/>
            <person name="Susumu S."/>
            <person name="Kamagata Y."/>
            <person name="Oshima K."/>
            <person name="Hattori M."/>
            <person name="Iwasaki W."/>
        </authorList>
    </citation>
    <scope>NUCLEOTIDE SEQUENCE [LARGE SCALE GENOMIC DNA]</scope>
    <source>
        <strain evidence="3 4">Gela4</strain>
    </source>
</reference>
<keyword evidence="2 3" id="KW-0560">Oxidoreductase</keyword>
<sequence>MGGSDQFATYPSLRDRAVVITGGATGIGRAMVEAFAAQGAKVAFLDRDEEAGSALSAQLGGRVRFVVCDVADAPQLQAAIKDTAAALGGLQVLIANAANDTRHELDEVTPDLWDDCLAVNLKHQFFAAQAAYPAIEAAGGGAIICLGSISWLNNTTGMVGYTTAKAGIHGLVRTLARLLGPKKIRVNALLPGWTMTERQLERWVDEEAHREIDNAQCLPGRVMPDDIARMALFLAADDGAMCTHQTFVVDGGWI</sequence>
<dbReference type="CDD" id="cd05233">
    <property type="entry name" value="SDR_c"/>
    <property type="match status" value="1"/>
</dbReference>
<dbReference type="InterPro" id="IPR020904">
    <property type="entry name" value="Sc_DH/Rdtase_CS"/>
</dbReference>
<dbReference type="PRINTS" id="PR00081">
    <property type="entry name" value="GDHRDH"/>
</dbReference>
<dbReference type="EC" id="1.1.1.46" evidence="3"/>
<evidence type="ECO:0000256" key="1">
    <source>
        <dbReference type="ARBA" id="ARBA00006484"/>
    </source>
</evidence>
<gene>
    <name evidence="3" type="ORF">GL4_0243</name>
</gene>
<dbReference type="InterPro" id="IPR036291">
    <property type="entry name" value="NAD(P)-bd_dom_sf"/>
</dbReference>
<dbReference type="Gene3D" id="3.40.50.720">
    <property type="entry name" value="NAD(P)-binding Rossmann-like Domain"/>
    <property type="match status" value="1"/>
</dbReference>